<keyword evidence="7" id="KW-1185">Reference proteome</keyword>
<protein>
    <submittedName>
        <fullName evidence="6">TetR/AcrR family transcriptional regulator</fullName>
    </submittedName>
</protein>
<keyword evidence="1" id="KW-0805">Transcription regulation</keyword>
<dbReference type="InterPro" id="IPR036271">
    <property type="entry name" value="Tet_transcr_reg_TetR-rel_C_sf"/>
</dbReference>
<organism evidence="6 7">
    <name type="scientific">Paenibacillus mellifer</name>
    <dbReference type="NCBI Taxonomy" id="2937794"/>
    <lineage>
        <taxon>Bacteria</taxon>
        <taxon>Bacillati</taxon>
        <taxon>Bacillota</taxon>
        <taxon>Bacilli</taxon>
        <taxon>Bacillales</taxon>
        <taxon>Paenibacillaceae</taxon>
        <taxon>Paenibacillus</taxon>
    </lineage>
</organism>
<comment type="caution">
    <text evidence="6">The sequence shown here is derived from an EMBL/GenBank/DDBJ whole genome shotgun (WGS) entry which is preliminary data.</text>
</comment>
<feature type="domain" description="HTH tetR-type" evidence="5">
    <location>
        <begin position="5"/>
        <end position="65"/>
    </location>
</feature>
<reference evidence="6" key="1">
    <citation type="submission" date="2022-04" db="EMBL/GenBank/DDBJ databases">
        <authorList>
            <person name="Seo M.-J."/>
        </authorList>
    </citation>
    <scope>NUCLEOTIDE SEQUENCE</scope>
    <source>
        <strain evidence="6">MBLB2552</strain>
    </source>
</reference>
<dbReference type="Pfam" id="PF00440">
    <property type="entry name" value="TetR_N"/>
    <property type="match status" value="1"/>
</dbReference>
<dbReference type="Gene3D" id="1.10.357.10">
    <property type="entry name" value="Tetracycline Repressor, domain 2"/>
    <property type="match status" value="1"/>
</dbReference>
<keyword evidence="3" id="KW-0804">Transcription</keyword>
<gene>
    <name evidence="6" type="ORF">M0651_13115</name>
</gene>
<evidence type="ECO:0000259" key="5">
    <source>
        <dbReference type="PROSITE" id="PS50977"/>
    </source>
</evidence>
<dbReference type="PROSITE" id="PS50977">
    <property type="entry name" value="HTH_TETR_2"/>
    <property type="match status" value="1"/>
</dbReference>
<evidence type="ECO:0000256" key="2">
    <source>
        <dbReference type="ARBA" id="ARBA00023125"/>
    </source>
</evidence>
<dbReference type="PRINTS" id="PR00455">
    <property type="entry name" value="HTHTETR"/>
</dbReference>
<accession>A0A9X1Y0E0</accession>
<dbReference type="Pfam" id="PF21993">
    <property type="entry name" value="TetR_C_13_2"/>
    <property type="match status" value="1"/>
</dbReference>
<evidence type="ECO:0000313" key="7">
    <source>
        <dbReference type="Proteomes" id="UP001139534"/>
    </source>
</evidence>
<evidence type="ECO:0000256" key="1">
    <source>
        <dbReference type="ARBA" id="ARBA00023015"/>
    </source>
</evidence>
<dbReference type="SUPFAM" id="SSF46689">
    <property type="entry name" value="Homeodomain-like"/>
    <property type="match status" value="1"/>
</dbReference>
<dbReference type="SUPFAM" id="SSF48498">
    <property type="entry name" value="Tetracyclin repressor-like, C-terminal domain"/>
    <property type="match status" value="1"/>
</dbReference>
<dbReference type="AlphaFoldDB" id="A0A9X1Y0E0"/>
<keyword evidence="2 4" id="KW-0238">DNA-binding</keyword>
<dbReference type="InterPro" id="IPR001647">
    <property type="entry name" value="HTH_TetR"/>
</dbReference>
<dbReference type="RefSeq" id="WP_248552201.1">
    <property type="nucleotide sequence ID" value="NZ_JALPRK010000011.1"/>
</dbReference>
<dbReference type="EMBL" id="JALPRK010000011">
    <property type="protein sequence ID" value="MCK8488116.1"/>
    <property type="molecule type" value="Genomic_DNA"/>
</dbReference>
<dbReference type="InterPro" id="IPR009057">
    <property type="entry name" value="Homeodomain-like_sf"/>
</dbReference>
<dbReference type="PANTHER" id="PTHR47506:SF3">
    <property type="entry name" value="HTH-TYPE TRANSCRIPTIONAL REGULATOR LMRA"/>
    <property type="match status" value="1"/>
</dbReference>
<proteinExistence type="predicted"/>
<feature type="DNA-binding region" description="H-T-H motif" evidence="4">
    <location>
        <begin position="28"/>
        <end position="47"/>
    </location>
</feature>
<dbReference type="GO" id="GO:0003677">
    <property type="term" value="F:DNA binding"/>
    <property type="evidence" value="ECO:0007669"/>
    <property type="project" value="UniProtKB-UniRule"/>
</dbReference>
<dbReference type="Proteomes" id="UP001139534">
    <property type="component" value="Unassembled WGS sequence"/>
</dbReference>
<dbReference type="InterPro" id="IPR054156">
    <property type="entry name" value="YxaF_TetR_C"/>
</dbReference>
<name>A0A9X1Y0E0_9BACL</name>
<evidence type="ECO:0000256" key="3">
    <source>
        <dbReference type="ARBA" id="ARBA00023163"/>
    </source>
</evidence>
<dbReference type="PANTHER" id="PTHR47506">
    <property type="entry name" value="TRANSCRIPTIONAL REGULATORY PROTEIN"/>
    <property type="match status" value="1"/>
</dbReference>
<sequence>MPNQNTTRQLLIETTAKLLQNQGYNATGLNQITQMSGAPKGSLYYHFPEGKEQLACEAVVYTKNVTLASLRTVLDATPDAVGAVQALLTFIADNYDREDAELGVPIGIVAHETARSNENIRQACCGVYNAWIAEFEKKFTASGYSAEESADLALLINGIVEGSIIMCLTQKSSQPLRTAARLIPRLFPS</sequence>
<evidence type="ECO:0000313" key="6">
    <source>
        <dbReference type="EMBL" id="MCK8488116.1"/>
    </source>
</evidence>
<evidence type="ECO:0000256" key="4">
    <source>
        <dbReference type="PROSITE-ProRule" id="PRU00335"/>
    </source>
</evidence>